<dbReference type="Proteomes" id="UP000663881">
    <property type="component" value="Unassembled WGS sequence"/>
</dbReference>
<organism evidence="1 2">
    <name type="scientific">Adineta steineri</name>
    <dbReference type="NCBI Taxonomy" id="433720"/>
    <lineage>
        <taxon>Eukaryota</taxon>
        <taxon>Metazoa</taxon>
        <taxon>Spiralia</taxon>
        <taxon>Gnathifera</taxon>
        <taxon>Rotifera</taxon>
        <taxon>Eurotatoria</taxon>
        <taxon>Bdelloidea</taxon>
        <taxon>Adinetida</taxon>
        <taxon>Adinetidae</taxon>
        <taxon>Adineta</taxon>
    </lineage>
</organism>
<accession>A0A820DXF5</accession>
<comment type="caution">
    <text evidence="1">The sequence shown here is derived from an EMBL/GenBank/DDBJ whole genome shotgun (WGS) entry which is preliminary data.</text>
</comment>
<name>A0A820DXF5_9BILA</name>
<protein>
    <submittedName>
        <fullName evidence="1">Uncharacterized protein</fullName>
    </submittedName>
</protein>
<proteinExistence type="predicted"/>
<feature type="non-terminal residue" evidence="1">
    <location>
        <position position="90"/>
    </location>
</feature>
<evidence type="ECO:0000313" key="1">
    <source>
        <dbReference type="EMBL" id="CAF4237868.1"/>
    </source>
</evidence>
<sequence length="90" mass="10636">MASSTTITNPITLSSNDKEKLDKLVKDLSKIEWENGEYYFHNFVDYYQLPQIIRVEQTWNTTLIKNQWLYLQALFDRYLIIASPLSSSNK</sequence>
<gene>
    <name evidence="1" type="ORF">OKA104_LOCUS42920</name>
</gene>
<reference evidence="1" key="1">
    <citation type="submission" date="2021-02" db="EMBL/GenBank/DDBJ databases">
        <authorList>
            <person name="Nowell W R."/>
        </authorList>
    </citation>
    <scope>NUCLEOTIDE SEQUENCE</scope>
</reference>
<dbReference type="AlphaFoldDB" id="A0A820DXF5"/>
<evidence type="ECO:0000313" key="2">
    <source>
        <dbReference type="Proteomes" id="UP000663881"/>
    </source>
</evidence>
<dbReference type="EMBL" id="CAJOAY010011479">
    <property type="protein sequence ID" value="CAF4237868.1"/>
    <property type="molecule type" value="Genomic_DNA"/>
</dbReference>